<evidence type="ECO:0000313" key="4">
    <source>
        <dbReference type="Proteomes" id="UP000588098"/>
    </source>
</evidence>
<proteinExistence type="predicted"/>
<keyword evidence="1" id="KW-0547">Nucleotide-binding</keyword>
<keyword evidence="1" id="KW-0067">ATP-binding</keyword>
<dbReference type="GO" id="GO:0005524">
    <property type="term" value="F:ATP binding"/>
    <property type="evidence" value="ECO:0007669"/>
    <property type="project" value="UniProtKB-UniRule"/>
</dbReference>
<dbReference type="PROSITE" id="PS50975">
    <property type="entry name" value="ATP_GRASP"/>
    <property type="match status" value="1"/>
</dbReference>
<dbReference type="InterPro" id="IPR011761">
    <property type="entry name" value="ATP-grasp"/>
</dbReference>
<keyword evidence="3" id="KW-0436">Ligase</keyword>
<protein>
    <submittedName>
        <fullName evidence="3">Putative ATP-grasp superfamily ATP-dependent carboligase</fullName>
    </submittedName>
</protein>
<accession>A0A7W9UZ66</accession>
<evidence type="ECO:0000313" key="3">
    <source>
        <dbReference type="EMBL" id="MBB5936678.1"/>
    </source>
</evidence>
<dbReference type="GO" id="GO:0046872">
    <property type="term" value="F:metal ion binding"/>
    <property type="evidence" value="ECO:0007669"/>
    <property type="project" value="InterPro"/>
</dbReference>
<gene>
    <name evidence="3" type="ORF">FHS42_003753</name>
</gene>
<dbReference type="SUPFAM" id="SSF56059">
    <property type="entry name" value="Glutathione synthetase ATP-binding domain-like"/>
    <property type="match status" value="1"/>
</dbReference>
<reference evidence="3 4" key="1">
    <citation type="submission" date="2020-08" db="EMBL/GenBank/DDBJ databases">
        <title>Genomic Encyclopedia of Type Strains, Phase III (KMG-III): the genomes of soil and plant-associated and newly described type strains.</title>
        <authorList>
            <person name="Whitman W."/>
        </authorList>
    </citation>
    <scope>NUCLEOTIDE SEQUENCE [LARGE SCALE GENOMIC DNA]</scope>
    <source>
        <strain evidence="3 4">CECT 8305</strain>
    </source>
</reference>
<evidence type="ECO:0000256" key="1">
    <source>
        <dbReference type="PROSITE-ProRule" id="PRU00409"/>
    </source>
</evidence>
<dbReference type="GO" id="GO:0016874">
    <property type="term" value="F:ligase activity"/>
    <property type="evidence" value="ECO:0007669"/>
    <property type="project" value="UniProtKB-KW"/>
</dbReference>
<dbReference type="RefSeq" id="WP_184573221.1">
    <property type="nucleotide sequence ID" value="NZ_JACHJL010000008.1"/>
</dbReference>
<dbReference type="Proteomes" id="UP000588098">
    <property type="component" value="Unassembled WGS sequence"/>
</dbReference>
<dbReference type="AlphaFoldDB" id="A0A7W9UZ66"/>
<keyword evidence="4" id="KW-1185">Reference proteome</keyword>
<comment type="caution">
    <text evidence="3">The sequence shown here is derived from an EMBL/GenBank/DDBJ whole genome shotgun (WGS) entry which is preliminary data.</text>
</comment>
<organism evidence="3 4">
    <name type="scientific">Streptomyces zagrosensis</name>
    <dbReference type="NCBI Taxonomy" id="1042984"/>
    <lineage>
        <taxon>Bacteria</taxon>
        <taxon>Bacillati</taxon>
        <taxon>Actinomycetota</taxon>
        <taxon>Actinomycetes</taxon>
        <taxon>Kitasatosporales</taxon>
        <taxon>Streptomycetaceae</taxon>
        <taxon>Streptomyces</taxon>
    </lineage>
</organism>
<feature type="domain" description="ATP-grasp" evidence="2">
    <location>
        <begin position="128"/>
        <end position="311"/>
    </location>
</feature>
<name>A0A7W9UZ66_9ACTN</name>
<dbReference type="Gene3D" id="3.30.470.20">
    <property type="entry name" value="ATP-grasp fold, B domain"/>
    <property type="match status" value="1"/>
</dbReference>
<dbReference type="Gene3D" id="3.40.50.20">
    <property type="match status" value="1"/>
</dbReference>
<evidence type="ECO:0000259" key="2">
    <source>
        <dbReference type="PROSITE" id="PS50975"/>
    </source>
</evidence>
<dbReference type="EMBL" id="JACHJL010000008">
    <property type="protein sequence ID" value="MBB5936678.1"/>
    <property type="molecule type" value="Genomic_DNA"/>
</dbReference>
<sequence>MAHSAPANQRYRILLTEASSASAREVLTVLGRQGHEVGVMDSGGISFTALSRWVKRRHKSPPFAADPLRYLAALREVLTRYSYDVLLPTHEQLAALARYREEFGRLVPGLAVPTFDAVRKVQDKAAAIRLFEALGLPQPDTALVRDEGGLIAECHRLPAYVKVPVATSSRGVWLAEDPAQLARIATEPAVRETFATGGEVLVQRQLPGRVVMVQALFNQGELAGVHAVLRRREGVQGSSSAKESVVLPDIVQHLTKLGAALTWHGPISLDAVLDEDFGLVHYIDVNPRLVEPVNAELAGADLVRRWLAVSCGQQPGPLPAARAGVRTHMLLMALVRHAETGRGRRAMVRELFQAITRRGGYAGSREELLPVGSDPAVALLLGALSACLLASPTLWRRLAGTDTPPHALTGRGWQQLISADVS</sequence>